<reference evidence="1 2" key="1">
    <citation type="submission" date="2018-09" db="EMBL/GenBank/DDBJ databases">
        <title>Evolutionary history of phycoerythrin pigmentation in the water bloom-forming cyanobacterium Microcystis aeruginosa.</title>
        <authorList>
            <person name="Tanabe Y."/>
            <person name="Tanabe Y."/>
            <person name="Yamaguchi H."/>
        </authorList>
    </citation>
    <scope>NUCLEOTIDE SEQUENCE [LARGE SCALE GENOMIC DNA]</scope>
    <source>
        <strain evidence="1 2">NIES-2519</strain>
    </source>
</reference>
<name>A0A5A5RBQ9_MICAE</name>
<comment type="caution">
    <text evidence="1">The sequence shown here is derived from an EMBL/GenBank/DDBJ whole genome shotgun (WGS) entry which is preliminary data.</text>
</comment>
<dbReference type="EMBL" id="BHVO01000097">
    <property type="protein sequence ID" value="GCA72355.1"/>
    <property type="molecule type" value="Genomic_DNA"/>
</dbReference>
<gene>
    <name evidence="1" type="ORF">MiYa_03906</name>
</gene>
<protein>
    <submittedName>
        <fullName evidence="1">Uncharacterized protein</fullName>
    </submittedName>
</protein>
<dbReference type="AlphaFoldDB" id="A0A5A5RBQ9"/>
<accession>A0A5A5RBQ9</accession>
<evidence type="ECO:0000313" key="1">
    <source>
        <dbReference type="EMBL" id="GCA72355.1"/>
    </source>
</evidence>
<evidence type="ECO:0000313" key="2">
    <source>
        <dbReference type="Proteomes" id="UP000323569"/>
    </source>
</evidence>
<proteinExistence type="predicted"/>
<sequence>MGILNSKVANFYFKLVGKPKDNGFFEANKQFISPIPIKIVDHKYQIKIKLLVDKILTAKKDDPNADTSELEKQIDRLVYKLYQLTYNEVKIIDPEFALTEQEYLDLP</sequence>
<dbReference type="Proteomes" id="UP000323569">
    <property type="component" value="Unassembled WGS sequence"/>
</dbReference>
<organism evidence="1 2">
    <name type="scientific">Microcystis aeruginosa NIES-2519</name>
    <dbReference type="NCBI Taxonomy" id="2303981"/>
    <lineage>
        <taxon>Bacteria</taxon>
        <taxon>Bacillati</taxon>
        <taxon>Cyanobacteriota</taxon>
        <taxon>Cyanophyceae</taxon>
        <taxon>Oscillatoriophycideae</taxon>
        <taxon>Chroococcales</taxon>
        <taxon>Microcystaceae</taxon>
        <taxon>Microcystis</taxon>
    </lineage>
</organism>